<dbReference type="EMBL" id="FOKW01000013">
    <property type="protein sequence ID" value="SFC65905.1"/>
    <property type="molecule type" value="Genomic_DNA"/>
</dbReference>
<reference evidence="3" key="1">
    <citation type="submission" date="2016-10" db="EMBL/GenBank/DDBJ databases">
        <authorList>
            <person name="Varghese N."/>
            <person name="Submissions S."/>
        </authorList>
    </citation>
    <scope>NUCLEOTIDE SEQUENCE [LARGE SCALE GENOMIC DNA]</scope>
    <source>
        <strain evidence="3">DSM 13078</strain>
    </source>
</reference>
<dbReference type="GO" id="GO:0004029">
    <property type="term" value="F:aldehyde dehydrogenase (NAD+) activity"/>
    <property type="evidence" value="ECO:0007669"/>
    <property type="project" value="TreeGrafter"/>
</dbReference>
<protein>
    <submittedName>
        <fullName evidence="2">Nucleoside-diphosphate-sugar epimerase</fullName>
    </submittedName>
</protein>
<dbReference type="Proteomes" id="UP000199161">
    <property type="component" value="Unassembled WGS sequence"/>
</dbReference>
<dbReference type="GO" id="GO:0005737">
    <property type="term" value="C:cytoplasm"/>
    <property type="evidence" value="ECO:0007669"/>
    <property type="project" value="TreeGrafter"/>
</dbReference>
<proteinExistence type="predicted"/>
<dbReference type="Pfam" id="PF01370">
    <property type="entry name" value="Epimerase"/>
    <property type="match status" value="1"/>
</dbReference>
<evidence type="ECO:0000313" key="3">
    <source>
        <dbReference type="Proteomes" id="UP000199161"/>
    </source>
</evidence>
<dbReference type="RefSeq" id="WP_089789686.1">
    <property type="nucleotide sequence ID" value="NZ_FOKW01000013.1"/>
</dbReference>
<sequence>MRVFVTGATGVLGTRLVERLADRGHDVYGLVRDDEGADRVESRGGIPRRGDVLDRRSLERAVPNVEVLVHAATSIPTATRPSEADWERNDRVRVDGIRNLVGVAGEGVDRVLFPSVVWVARQPDGSPFDESAKRSPDRTTRSAAAVEDFLRERRSAFGFEAAILRCGFFYAPDSAHTRQFGRSVLAGRLPILGRGLLGREDARLSFLHAEDAAHAFAEAIETEVGGLYHVVDDRPTTFAEFLTELADELGAPPPRRLPAWLARPVLGGETTALLTEPMPTTNDRFRDATGWEPAYPTYRDGLRQVVERWAEDGTLRETPEGYRWNEGRTAATA</sequence>
<evidence type="ECO:0000313" key="2">
    <source>
        <dbReference type="EMBL" id="SFC65905.1"/>
    </source>
</evidence>
<dbReference type="InterPro" id="IPR001509">
    <property type="entry name" value="Epimerase_deHydtase"/>
</dbReference>
<keyword evidence="3" id="KW-1185">Reference proteome</keyword>
<dbReference type="InterPro" id="IPR036291">
    <property type="entry name" value="NAD(P)-bd_dom_sf"/>
</dbReference>
<dbReference type="PANTHER" id="PTHR48079">
    <property type="entry name" value="PROTEIN YEEZ"/>
    <property type="match status" value="1"/>
</dbReference>
<feature type="domain" description="NAD-dependent epimerase/dehydratase" evidence="1">
    <location>
        <begin position="3"/>
        <end position="222"/>
    </location>
</feature>
<dbReference type="Gene3D" id="3.40.50.720">
    <property type="entry name" value="NAD(P)-binding Rossmann-like Domain"/>
    <property type="match status" value="1"/>
</dbReference>
<dbReference type="AlphaFoldDB" id="A0A1I1KZ19"/>
<gene>
    <name evidence="2" type="ORF">SAMN05444422_11382</name>
</gene>
<name>A0A1I1KZ19_NATHA</name>
<organism evidence="2 3">
    <name type="scientific">Natronobacterium haloterrestre</name>
    <name type="common">Halobiforma haloterrestris</name>
    <dbReference type="NCBI Taxonomy" id="148448"/>
    <lineage>
        <taxon>Archaea</taxon>
        <taxon>Methanobacteriati</taxon>
        <taxon>Methanobacteriota</taxon>
        <taxon>Stenosarchaea group</taxon>
        <taxon>Halobacteria</taxon>
        <taxon>Halobacteriales</taxon>
        <taxon>Natrialbaceae</taxon>
        <taxon>Natronobacterium</taxon>
    </lineage>
</organism>
<accession>A0A1I1KZ19</accession>
<evidence type="ECO:0000259" key="1">
    <source>
        <dbReference type="Pfam" id="PF01370"/>
    </source>
</evidence>
<dbReference type="InterPro" id="IPR051783">
    <property type="entry name" value="NAD(P)-dependent_oxidoreduct"/>
</dbReference>
<dbReference type="PANTHER" id="PTHR48079:SF6">
    <property type="entry name" value="NAD(P)-BINDING DOMAIN-CONTAINING PROTEIN-RELATED"/>
    <property type="match status" value="1"/>
</dbReference>
<dbReference type="SUPFAM" id="SSF51735">
    <property type="entry name" value="NAD(P)-binding Rossmann-fold domains"/>
    <property type="match status" value="1"/>
</dbReference>